<sequence>MGQWHTTGCVLCAQNCGLKVLVEDNRIVKVRGDKENPRSRGYVCRKGLNIAYYQYHAQRLTHPLKRVGDRFERISWDQAIQEIAERLADIVGKHGPRSFAYMGGGGQGCHFEAAFGVRLLRALGSRYHYSALGQELTGIFWAHGRMTGRQYLFTIPDEERTEMLLAIGWNGMQSHQMPRAPLVLKEIAKDPDRLLVVIDPRRSETAEIADIHLALRPGTDALLARAMIAIILDEGWYDREYIETHVTGFDEIVPWFAGFDAKEAIRVCGLDYGAVKEVCRELGRRKWSMHTDLGVFMNRHSTAATYLYLILTGICGRICTPGGNIIPGHLMPIGAHSDERDPKTWRTVATGFPALMGVFPPNVMPEEIMSDHPQRLRAVLCSQSNPLRSYADTAAYEKAFRKLDLLVTCELAMTETAVLSHYILPARSGYESWDGTFFPWTFPEIYFQMRRPIVEPVGEPLEVSQIMVRLAERLGIIPGIPDSLHRAAGTDRMAFGMELINYVGQEPAALKNMPFILAKTLGEKMGSANLAALWGLLQVAPKGFRRAAARAGFKSGPALGEELFQAICDHPEGLIIGRCDVGNNFENIRTEDGKVNLHIPEMEQWVRSIDAQSEESALKPDPNYPLILNAGRHMSMNANTLMRDPSWNDGLRACTLAMNPADAERLNLSDGQQVRVITEAGEAQIELEVTDRVREGQVIIPHGFGLMYEGRTYGVNVNRLTLSTHRDRFAATPLHRYVPCRVEPVI</sequence>
<dbReference type="InterPro" id="IPR050612">
    <property type="entry name" value="Prok_Mopterin_Oxidored"/>
</dbReference>
<dbReference type="PANTHER" id="PTHR43742">
    <property type="entry name" value="TRIMETHYLAMINE-N-OXIDE REDUCTASE"/>
    <property type="match status" value="1"/>
</dbReference>
<dbReference type="Pfam" id="PF01568">
    <property type="entry name" value="Molydop_binding"/>
    <property type="match status" value="1"/>
</dbReference>
<accession>A0A485M351</accession>
<dbReference type="SUPFAM" id="SSF50692">
    <property type="entry name" value="ADC-like"/>
    <property type="match status" value="1"/>
</dbReference>
<feature type="domain" description="4Fe-4S Mo/W bis-MGD-type" evidence="5">
    <location>
        <begin position="2"/>
        <end position="58"/>
    </location>
</feature>
<dbReference type="Gene3D" id="3.40.50.740">
    <property type="match status" value="1"/>
</dbReference>
<dbReference type="Gene3D" id="2.40.40.20">
    <property type="match status" value="1"/>
</dbReference>
<dbReference type="AlphaFoldDB" id="A0A485M351"/>
<evidence type="ECO:0000256" key="4">
    <source>
        <dbReference type="ARBA" id="ARBA00023014"/>
    </source>
</evidence>
<dbReference type="EMBL" id="CAADRM010000079">
    <property type="protein sequence ID" value="VFU13388.1"/>
    <property type="molecule type" value="Genomic_DNA"/>
</dbReference>
<gene>
    <name evidence="6" type="ORF">SCFA_180063</name>
</gene>
<protein>
    <submittedName>
        <fullName evidence="6">Anaerobic selenocysteine-containing dehydrogenase (Molybdopterin oxidoreductase)</fullName>
        <ecNumber evidence="6">1.17.1.9</ecNumber>
    </submittedName>
</protein>
<dbReference type="GO" id="GO:0008863">
    <property type="term" value="F:formate dehydrogenase (NAD+) activity"/>
    <property type="evidence" value="ECO:0007669"/>
    <property type="project" value="UniProtKB-EC"/>
</dbReference>
<evidence type="ECO:0000256" key="1">
    <source>
        <dbReference type="ARBA" id="ARBA00010312"/>
    </source>
</evidence>
<dbReference type="Gene3D" id="3.40.228.10">
    <property type="entry name" value="Dimethylsulfoxide Reductase, domain 2"/>
    <property type="match status" value="1"/>
</dbReference>
<keyword evidence="2" id="KW-0479">Metal-binding</keyword>
<dbReference type="GO" id="GO:0051536">
    <property type="term" value="F:iron-sulfur cluster binding"/>
    <property type="evidence" value="ECO:0007669"/>
    <property type="project" value="UniProtKB-KW"/>
</dbReference>
<dbReference type="Pfam" id="PF04879">
    <property type="entry name" value="Molybdop_Fe4S4"/>
    <property type="match status" value="1"/>
</dbReference>
<dbReference type="Pfam" id="PF00384">
    <property type="entry name" value="Molybdopterin"/>
    <property type="match status" value="1"/>
</dbReference>
<proteinExistence type="inferred from homology"/>
<evidence type="ECO:0000256" key="2">
    <source>
        <dbReference type="ARBA" id="ARBA00022723"/>
    </source>
</evidence>
<name>A0A485M351_9ZZZZ</name>
<dbReference type="SUPFAM" id="SSF53706">
    <property type="entry name" value="Formate dehydrogenase/DMSO reductase, domains 1-3"/>
    <property type="match status" value="1"/>
</dbReference>
<dbReference type="EC" id="1.17.1.9" evidence="6"/>
<dbReference type="PROSITE" id="PS51669">
    <property type="entry name" value="4FE4S_MOW_BIS_MGD"/>
    <property type="match status" value="1"/>
</dbReference>
<dbReference type="GO" id="GO:0046872">
    <property type="term" value="F:metal ion binding"/>
    <property type="evidence" value="ECO:0007669"/>
    <property type="project" value="UniProtKB-KW"/>
</dbReference>
<keyword evidence="3" id="KW-0408">Iron</keyword>
<comment type="similarity">
    <text evidence="1">Belongs to the prokaryotic molybdopterin-containing oxidoreductase family.</text>
</comment>
<dbReference type="InterPro" id="IPR006657">
    <property type="entry name" value="MoPterin_dinucl-bd_dom"/>
</dbReference>
<dbReference type="InterPro" id="IPR006963">
    <property type="entry name" value="Mopterin_OxRdtase_4Fe-4S_dom"/>
</dbReference>
<evidence type="ECO:0000313" key="6">
    <source>
        <dbReference type="EMBL" id="VFU13388.1"/>
    </source>
</evidence>
<organism evidence="6">
    <name type="scientific">anaerobic digester metagenome</name>
    <dbReference type="NCBI Taxonomy" id="1263854"/>
    <lineage>
        <taxon>unclassified sequences</taxon>
        <taxon>metagenomes</taxon>
        <taxon>ecological metagenomes</taxon>
    </lineage>
</organism>
<dbReference type="InterPro" id="IPR006656">
    <property type="entry name" value="Mopterin_OxRdtase"/>
</dbReference>
<keyword evidence="4" id="KW-0411">Iron-sulfur</keyword>
<dbReference type="Gene3D" id="2.20.25.90">
    <property type="entry name" value="ADC-like domains"/>
    <property type="match status" value="1"/>
</dbReference>
<dbReference type="PANTHER" id="PTHR43742:SF2">
    <property type="entry name" value="ASSIMILATORY NITRATE REDUCTASE CATALYTIC SUBUNIT"/>
    <property type="match status" value="1"/>
</dbReference>
<keyword evidence="6" id="KW-0560">Oxidoreductase</keyword>
<dbReference type="InterPro" id="IPR009010">
    <property type="entry name" value="Asp_de-COase-like_dom_sf"/>
</dbReference>
<dbReference type="GO" id="GO:0043546">
    <property type="term" value="F:molybdopterin cofactor binding"/>
    <property type="evidence" value="ECO:0007669"/>
    <property type="project" value="InterPro"/>
</dbReference>
<evidence type="ECO:0000256" key="3">
    <source>
        <dbReference type="ARBA" id="ARBA00023004"/>
    </source>
</evidence>
<dbReference type="SMART" id="SM00926">
    <property type="entry name" value="Molybdop_Fe4S4"/>
    <property type="match status" value="1"/>
</dbReference>
<evidence type="ECO:0000259" key="5">
    <source>
        <dbReference type="PROSITE" id="PS51669"/>
    </source>
</evidence>
<reference evidence="6" key="1">
    <citation type="submission" date="2019-03" db="EMBL/GenBank/DDBJ databases">
        <authorList>
            <person name="Hao L."/>
        </authorList>
    </citation>
    <scope>NUCLEOTIDE SEQUENCE</scope>
</reference>